<keyword evidence="3 6" id="KW-0812">Transmembrane</keyword>
<evidence type="ECO:0000256" key="6">
    <source>
        <dbReference type="SAM" id="Phobius"/>
    </source>
</evidence>
<dbReference type="EMBL" id="KF226724">
    <property type="protein sequence ID" value="AGS55472.1"/>
    <property type="molecule type" value="Genomic_DNA"/>
</dbReference>
<evidence type="ECO:0000256" key="3">
    <source>
        <dbReference type="ARBA" id="ARBA00022692"/>
    </source>
</evidence>
<reference evidence="7" key="2">
    <citation type="journal article" date="2014" name="J. Eukaryot. Microbiol.">
        <title>Mitochondrial Genome Sequences and Comparative Genomics of Achlya hypogyna and Thraustotheca clavata.</title>
        <authorList>
            <person name="O'Brien M.A."/>
            <person name="Misner I."/>
            <person name="Lane C.E."/>
        </authorList>
    </citation>
    <scope>NUCLEOTIDE SEQUENCE</scope>
</reference>
<dbReference type="PRINTS" id="PR01840">
    <property type="entry name" value="TATCFAMILY"/>
</dbReference>
<evidence type="ECO:0000256" key="1">
    <source>
        <dbReference type="ARBA" id="ARBA00004141"/>
    </source>
</evidence>
<dbReference type="RefSeq" id="YP_008475364.1">
    <property type="nucleotide sequence ID" value="NC_022178.1"/>
</dbReference>
<feature type="transmembrane region" description="Helical" evidence="6">
    <location>
        <begin position="67"/>
        <end position="96"/>
    </location>
</feature>
<evidence type="ECO:0000313" key="7">
    <source>
        <dbReference type="EMBL" id="AGS55472.1"/>
    </source>
</evidence>
<accession>S5TRP0</accession>
<dbReference type="PANTHER" id="PTHR30371">
    <property type="entry name" value="SEC-INDEPENDENT PROTEIN TRANSLOCASE PROTEIN TATC"/>
    <property type="match status" value="1"/>
</dbReference>
<dbReference type="GO" id="GO:0043953">
    <property type="term" value="P:protein transport by the Tat complex"/>
    <property type="evidence" value="ECO:0007669"/>
    <property type="project" value="TreeGrafter"/>
</dbReference>
<keyword evidence="7" id="KW-0496">Mitochondrion</keyword>
<feature type="transmembrane region" description="Helical" evidence="6">
    <location>
        <begin position="221"/>
        <end position="240"/>
    </location>
</feature>
<comment type="subcellular location">
    <subcellularLocation>
        <location evidence="1">Membrane</location>
        <topology evidence="1">Multi-pass membrane protein</topology>
    </subcellularLocation>
</comment>
<dbReference type="GO" id="GO:0033281">
    <property type="term" value="C:TAT protein transport complex"/>
    <property type="evidence" value="ECO:0007669"/>
    <property type="project" value="TreeGrafter"/>
</dbReference>
<reference evidence="7" key="1">
    <citation type="submission" date="2013-06" db="EMBL/GenBank/DDBJ databases">
        <authorList>
            <person name="O'Brian M.A."/>
            <person name="Misner I."/>
            <person name="Lane C.E."/>
        </authorList>
    </citation>
    <scope>NUCLEOTIDE SEQUENCE</scope>
</reference>
<feature type="transmembrane region" description="Helical" evidence="6">
    <location>
        <begin position="197"/>
        <end position="215"/>
    </location>
</feature>
<dbReference type="GO" id="GO:0009977">
    <property type="term" value="F:proton motive force dependent protein transmembrane transporter activity"/>
    <property type="evidence" value="ECO:0007669"/>
    <property type="project" value="TreeGrafter"/>
</dbReference>
<feature type="transmembrane region" description="Helical" evidence="6">
    <location>
        <begin position="108"/>
        <end position="139"/>
    </location>
</feature>
<keyword evidence="5 6" id="KW-0472">Membrane</keyword>
<organism evidence="7">
    <name type="scientific">Achlya hypogyna</name>
    <name type="common">Oomycete</name>
    <name type="synonym">Protoachlya hypogyna</name>
    <dbReference type="NCBI Taxonomy" id="1202772"/>
    <lineage>
        <taxon>Eukaryota</taxon>
        <taxon>Sar</taxon>
        <taxon>Stramenopiles</taxon>
        <taxon>Oomycota</taxon>
        <taxon>Saprolegniomycetes</taxon>
        <taxon>Saprolegniales</taxon>
        <taxon>Achlyaceae</taxon>
        <taxon>Achlya</taxon>
    </lineage>
</organism>
<dbReference type="PANTHER" id="PTHR30371:SF0">
    <property type="entry name" value="SEC-INDEPENDENT PROTEIN TRANSLOCASE PROTEIN TATC, CHLOROPLASTIC-RELATED"/>
    <property type="match status" value="1"/>
</dbReference>
<dbReference type="AlphaFoldDB" id="S5TRP0"/>
<comment type="similarity">
    <text evidence="2">Belongs to the TatC family.</text>
</comment>
<geneLocation type="mitochondrion" evidence="7"/>
<evidence type="ECO:0000256" key="4">
    <source>
        <dbReference type="ARBA" id="ARBA00022989"/>
    </source>
</evidence>
<evidence type="ECO:0000256" key="2">
    <source>
        <dbReference type="ARBA" id="ARBA00008882"/>
    </source>
</evidence>
<dbReference type="GO" id="GO:0065002">
    <property type="term" value="P:intracellular protein transmembrane transport"/>
    <property type="evidence" value="ECO:0007669"/>
    <property type="project" value="TreeGrafter"/>
</dbReference>
<sequence>MNIYNSISYFKLHIIELKYNLIIFSFSFFFCFLICSFFTDQIIYIFIQPLLNLAKIKYFIYTEITDIFLLNFYLSIFVTSLIIIPFLFIQCWFFFLQGLNKIENLKILYFYIIFLIKNIIFIYIIFIKIIPNFWIYFYNINFLHNYIFNIYLEPKLYDYFLFIFTFFIYIYIIFICPFILYFLLINNILNINFLFKNKNIIYFFIFCIIYIIIPVEIINQIIYFLTIICLIEIFIFFFILKKIYKK</sequence>
<name>S5TRP0_ACHHY</name>
<dbReference type="InterPro" id="IPR002033">
    <property type="entry name" value="TatC"/>
</dbReference>
<evidence type="ECO:0000256" key="5">
    <source>
        <dbReference type="ARBA" id="ARBA00023136"/>
    </source>
</evidence>
<proteinExistence type="inferred from homology"/>
<protein>
    <submittedName>
        <fullName evidence="7">Sec-independent transporter protein</fullName>
    </submittedName>
</protein>
<keyword evidence="4 6" id="KW-1133">Transmembrane helix</keyword>
<feature type="transmembrane region" description="Helical" evidence="6">
    <location>
        <begin position="21"/>
        <end position="47"/>
    </location>
</feature>
<dbReference type="GeneID" id="16833637"/>
<dbReference type="Pfam" id="PF00902">
    <property type="entry name" value="TatC"/>
    <property type="match status" value="1"/>
</dbReference>
<feature type="transmembrane region" description="Helical" evidence="6">
    <location>
        <begin position="159"/>
        <end position="185"/>
    </location>
</feature>